<dbReference type="InterPro" id="IPR050416">
    <property type="entry name" value="FAD-linked_Oxidoreductase"/>
</dbReference>
<feature type="region of interest" description="Disordered" evidence="5">
    <location>
        <begin position="1"/>
        <end position="38"/>
    </location>
</feature>
<evidence type="ECO:0000256" key="5">
    <source>
        <dbReference type="SAM" id="MobiDB-lite"/>
    </source>
</evidence>
<proteinExistence type="inferred from homology"/>
<dbReference type="RefSeq" id="XP_066667903.1">
    <property type="nucleotide sequence ID" value="XM_066812561.1"/>
</dbReference>
<dbReference type="SUPFAM" id="SSF56176">
    <property type="entry name" value="FAD-binding/transporter-associated domain-like"/>
    <property type="match status" value="1"/>
</dbReference>
<dbReference type="Gene3D" id="3.30.465.10">
    <property type="match status" value="1"/>
</dbReference>
<dbReference type="InterPro" id="IPR016166">
    <property type="entry name" value="FAD-bd_PCMH"/>
</dbReference>
<comment type="caution">
    <text evidence="7">The sequence shown here is derived from an EMBL/GenBank/DDBJ whole genome shotgun (WGS) entry which is preliminary data.</text>
</comment>
<keyword evidence="3" id="KW-0274">FAD</keyword>
<dbReference type="PANTHER" id="PTHR42973">
    <property type="entry name" value="BINDING OXIDOREDUCTASE, PUTATIVE (AFU_ORTHOLOGUE AFUA_1G17690)-RELATED"/>
    <property type="match status" value="1"/>
</dbReference>
<evidence type="ECO:0000256" key="2">
    <source>
        <dbReference type="ARBA" id="ARBA00022630"/>
    </source>
</evidence>
<protein>
    <recommendedName>
        <fullName evidence="6">FAD-binding PCMH-type domain-containing protein</fullName>
    </recommendedName>
</protein>
<gene>
    <name evidence="7" type="ORF">PG997_008246</name>
</gene>
<dbReference type="Proteomes" id="UP001433268">
    <property type="component" value="Unassembled WGS sequence"/>
</dbReference>
<keyword evidence="2" id="KW-0285">Flavoprotein</keyword>
<dbReference type="PANTHER" id="PTHR42973:SF13">
    <property type="entry name" value="FAD-BINDING PCMH-TYPE DOMAIN-CONTAINING PROTEIN"/>
    <property type="match status" value="1"/>
</dbReference>
<sequence length="157" mass="17018">MERIEIGNYGNKGDDGSLGSQQRLKHSSEQHATTAITRHSTPRLRFQRTWVFLGLCAALLSARLLLPLLGSHKSLADLRPACVVQPVTAAQVAVVVRVLNHRNHTSVRFAVKSGGHDPNPGHASVDGGVLVALRHLEGVRYDVEKGVAYVKPGTSKY</sequence>
<dbReference type="PROSITE" id="PS51387">
    <property type="entry name" value="FAD_PCMH"/>
    <property type="match status" value="1"/>
</dbReference>
<accession>A0ABR1WAB3</accession>
<evidence type="ECO:0000256" key="4">
    <source>
        <dbReference type="ARBA" id="ARBA00023002"/>
    </source>
</evidence>
<comment type="similarity">
    <text evidence="1">Belongs to the oxygen-dependent FAD-linked oxidoreductase family.</text>
</comment>
<dbReference type="EMBL" id="JAQQWN010000006">
    <property type="protein sequence ID" value="KAK8080428.1"/>
    <property type="molecule type" value="Genomic_DNA"/>
</dbReference>
<keyword evidence="4" id="KW-0560">Oxidoreductase</keyword>
<dbReference type="InterPro" id="IPR006094">
    <property type="entry name" value="Oxid_FAD_bind_N"/>
</dbReference>
<reference evidence="7 8" key="1">
    <citation type="submission" date="2023-01" db="EMBL/GenBank/DDBJ databases">
        <title>Analysis of 21 Apiospora genomes using comparative genomics revels a genus with tremendous synthesis potential of carbohydrate active enzymes and secondary metabolites.</title>
        <authorList>
            <person name="Sorensen T."/>
        </authorList>
    </citation>
    <scope>NUCLEOTIDE SEQUENCE [LARGE SCALE GENOMIC DNA]</scope>
    <source>
        <strain evidence="7 8">CBS 114990</strain>
    </source>
</reference>
<keyword evidence="8" id="KW-1185">Reference proteome</keyword>
<evidence type="ECO:0000259" key="6">
    <source>
        <dbReference type="PROSITE" id="PS51387"/>
    </source>
</evidence>
<name>A0ABR1WAB3_9PEZI</name>
<dbReference type="InterPro" id="IPR036318">
    <property type="entry name" value="FAD-bd_PCMH-like_sf"/>
</dbReference>
<evidence type="ECO:0000256" key="1">
    <source>
        <dbReference type="ARBA" id="ARBA00005466"/>
    </source>
</evidence>
<dbReference type="Pfam" id="PF01565">
    <property type="entry name" value="FAD_binding_4"/>
    <property type="match status" value="1"/>
</dbReference>
<feature type="domain" description="FAD-binding PCMH-type" evidence="6">
    <location>
        <begin position="76"/>
        <end position="157"/>
    </location>
</feature>
<dbReference type="InterPro" id="IPR016169">
    <property type="entry name" value="FAD-bd_PCMH_sub2"/>
</dbReference>
<evidence type="ECO:0000313" key="8">
    <source>
        <dbReference type="Proteomes" id="UP001433268"/>
    </source>
</evidence>
<organism evidence="7 8">
    <name type="scientific">Apiospora hydei</name>
    <dbReference type="NCBI Taxonomy" id="1337664"/>
    <lineage>
        <taxon>Eukaryota</taxon>
        <taxon>Fungi</taxon>
        <taxon>Dikarya</taxon>
        <taxon>Ascomycota</taxon>
        <taxon>Pezizomycotina</taxon>
        <taxon>Sordariomycetes</taxon>
        <taxon>Xylariomycetidae</taxon>
        <taxon>Amphisphaeriales</taxon>
        <taxon>Apiosporaceae</taxon>
        <taxon>Apiospora</taxon>
    </lineage>
</organism>
<evidence type="ECO:0000256" key="3">
    <source>
        <dbReference type="ARBA" id="ARBA00022827"/>
    </source>
</evidence>
<evidence type="ECO:0000313" key="7">
    <source>
        <dbReference type="EMBL" id="KAK8080428.1"/>
    </source>
</evidence>
<dbReference type="GeneID" id="92045621"/>